<dbReference type="PANTHER" id="PTHR30222">
    <property type="entry name" value="SPERMIDINE/PUTRESCINE-BINDING PERIPLASMIC PROTEIN"/>
    <property type="match status" value="1"/>
</dbReference>
<proteinExistence type="inferred from homology"/>
<dbReference type="SUPFAM" id="SSF53850">
    <property type="entry name" value="Periplasmic binding protein-like II"/>
    <property type="match status" value="1"/>
</dbReference>
<keyword evidence="4 5" id="KW-0574">Periplasm</keyword>
<gene>
    <name evidence="7" type="primary">potF</name>
    <name evidence="7" type="ORF">KARMA_3598</name>
</gene>
<comment type="function">
    <text evidence="5">Required for the activity of the bacterial periplasmic transport system of putrescine.</text>
</comment>
<dbReference type="PIRSF" id="PIRSF019574">
    <property type="entry name" value="Periplasmic_polyamine_BP"/>
    <property type="match status" value="1"/>
</dbReference>
<comment type="subcellular location">
    <subcellularLocation>
        <location evidence="1 5">Periplasm</location>
    </subcellularLocation>
</comment>
<dbReference type="RefSeq" id="WP_072708878.1">
    <property type="nucleotide sequence ID" value="NZ_FMJB01000064.1"/>
</dbReference>
<keyword evidence="8" id="KW-1185">Reference proteome</keyword>
<evidence type="ECO:0000313" key="7">
    <source>
        <dbReference type="EMBL" id="SCM69360.1"/>
    </source>
</evidence>
<sequence length="361" mass="39639">MTFKLATTTAVLAITAASAMAEEVRVYNWSDYIDEELLTKFEEETGLELVYDVFDSNEVLETKMLAGGSGYDVVVPTGSFLQRQIMAGAFQKLDMSQLPNADNLWGVIKDRTAQYDPGNEYSINYMWGTTGIGTNTGKVAEVLGDDAPIDSLSLIFDPANMEKLAECGVYFLDAPTEVIPAALAYLGENPDSKDADVIAKAEEVLMGVRPYIQKFHSSEYINALANGEICVAFGWSGDILQARDRAAEADNGVEVAYHAPKEGALMWFDQMAIPADAPNPEGAHTFLNFIMDAQNMAAASNYVYYANGNKASQEYLIDDVIGDTAIYPDEATLENLYTFSPYDPKLQRTVTRMWTKIKSGN</sequence>
<dbReference type="Proteomes" id="UP000184085">
    <property type="component" value="Unassembled WGS sequence"/>
</dbReference>
<accession>A0A1M4N390</accession>
<evidence type="ECO:0000256" key="6">
    <source>
        <dbReference type="SAM" id="SignalP"/>
    </source>
</evidence>
<comment type="similarity">
    <text evidence="5">Belongs to the bacterial solute-binding protein PotD/PotF family.</text>
</comment>
<dbReference type="GO" id="GO:0019808">
    <property type="term" value="F:polyamine binding"/>
    <property type="evidence" value="ECO:0007669"/>
    <property type="project" value="InterPro"/>
</dbReference>
<dbReference type="EMBL" id="FMJB01000064">
    <property type="protein sequence ID" value="SCM69360.1"/>
    <property type="molecule type" value="Genomic_DNA"/>
</dbReference>
<keyword evidence="2 5" id="KW-0813">Transport</keyword>
<dbReference type="GO" id="GO:0042597">
    <property type="term" value="C:periplasmic space"/>
    <property type="evidence" value="ECO:0007669"/>
    <property type="project" value="UniProtKB-SubCell"/>
</dbReference>
<evidence type="ECO:0000256" key="4">
    <source>
        <dbReference type="ARBA" id="ARBA00022764"/>
    </source>
</evidence>
<dbReference type="CDD" id="cd13659">
    <property type="entry name" value="PBP2_PotF"/>
    <property type="match status" value="1"/>
</dbReference>
<evidence type="ECO:0000256" key="5">
    <source>
        <dbReference type="PIRNR" id="PIRNR019574"/>
    </source>
</evidence>
<dbReference type="PRINTS" id="PR00909">
    <property type="entry name" value="SPERMDNBNDNG"/>
</dbReference>
<dbReference type="GO" id="GO:0015846">
    <property type="term" value="P:polyamine transport"/>
    <property type="evidence" value="ECO:0007669"/>
    <property type="project" value="InterPro"/>
</dbReference>
<feature type="chain" id="PRO_5009906743" description="Putrescine-binding periplasmic protein" evidence="6">
    <location>
        <begin position="22"/>
        <end position="361"/>
    </location>
</feature>
<dbReference type="InterPro" id="IPR001188">
    <property type="entry name" value="Sperm_putr-bd"/>
</dbReference>
<organism evidence="7 8">
    <name type="scientific">Donghicola eburneus</name>
    <dbReference type="NCBI Taxonomy" id="393278"/>
    <lineage>
        <taxon>Bacteria</taxon>
        <taxon>Pseudomonadati</taxon>
        <taxon>Pseudomonadota</taxon>
        <taxon>Alphaproteobacteria</taxon>
        <taxon>Rhodobacterales</taxon>
        <taxon>Roseobacteraceae</taxon>
        <taxon>Donghicola</taxon>
    </lineage>
</organism>
<keyword evidence="3 6" id="KW-0732">Signal</keyword>
<reference evidence="8" key="1">
    <citation type="submission" date="2016-09" db="EMBL/GenBank/DDBJ databases">
        <authorList>
            <person name="Wibberg D."/>
        </authorList>
    </citation>
    <scope>NUCLEOTIDE SEQUENCE [LARGE SCALE GENOMIC DNA]</scope>
</reference>
<evidence type="ECO:0000256" key="3">
    <source>
        <dbReference type="ARBA" id="ARBA00022729"/>
    </source>
</evidence>
<dbReference type="Gene3D" id="3.40.190.10">
    <property type="entry name" value="Periplasmic binding protein-like II"/>
    <property type="match status" value="2"/>
</dbReference>
<dbReference type="Pfam" id="PF13416">
    <property type="entry name" value="SBP_bac_8"/>
    <property type="match status" value="1"/>
</dbReference>
<dbReference type="PANTHER" id="PTHR30222:SF12">
    <property type="entry name" value="NORSPERMIDINE SENSOR"/>
    <property type="match status" value="1"/>
</dbReference>
<dbReference type="AlphaFoldDB" id="A0A1M4N390"/>
<feature type="signal peptide" evidence="6">
    <location>
        <begin position="1"/>
        <end position="21"/>
    </location>
</feature>
<protein>
    <recommendedName>
        <fullName evidence="5">Putrescine-binding periplasmic protein</fullName>
    </recommendedName>
</protein>
<evidence type="ECO:0000313" key="8">
    <source>
        <dbReference type="Proteomes" id="UP000184085"/>
    </source>
</evidence>
<evidence type="ECO:0000256" key="2">
    <source>
        <dbReference type="ARBA" id="ARBA00022448"/>
    </source>
</evidence>
<name>A0A1M4N390_9RHOB</name>
<evidence type="ECO:0000256" key="1">
    <source>
        <dbReference type="ARBA" id="ARBA00004418"/>
    </source>
</evidence>
<dbReference type="InterPro" id="IPR006059">
    <property type="entry name" value="SBP"/>
</dbReference>